<keyword evidence="8" id="KW-0406">Ion transport</keyword>
<sequence>MGRVSIVDNAVYRGGQRIATPATLEETYRLLDRLLAEDPRCAEPGEHRVLVWIGLHRPSDRELDSVARHFDLHSLAVEDIRQAEQRPKLDRYGQTLFTVLRPAVYQDATETVDFGEIHIFTGEHFVITVRHSEHARVGRVRERVESEPRLLSTGAEAVLYAVLDQTVDDYFPVVEGLENDIDEISDALVSATADRDGLVSQRIYQLTREVSAFHRAVAPLHMELHQFLEELGQDGTDLELRHGLRDVLDHLIVVDNKIESFQASLTNALMLDSTLLAARQNEAAIEQNEQMKRISSWAAILFAPSIIGSVYGMNFHRMPELSWTWGYPMSLGLMLLTGVSLYTVFKLKKWL</sequence>
<dbReference type="Gene3D" id="1.20.58.340">
    <property type="entry name" value="Magnesium transport protein CorA, transmembrane region"/>
    <property type="match status" value="2"/>
</dbReference>
<dbReference type="AlphaFoldDB" id="A0A917GL79"/>
<dbReference type="FunFam" id="1.20.58.340:FF:000004">
    <property type="entry name" value="Magnesium transport protein CorA"/>
    <property type="match status" value="1"/>
</dbReference>
<comment type="catalytic activity">
    <reaction evidence="10">
        <text>Mg(2+)(in) = Mg(2+)(out)</text>
        <dbReference type="Rhea" id="RHEA:29827"/>
        <dbReference type="ChEBI" id="CHEBI:18420"/>
    </reaction>
</comment>
<evidence type="ECO:0000256" key="10">
    <source>
        <dbReference type="ARBA" id="ARBA00034269"/>
    </source>
</evidence>
<evidence type="ECO:0000313" key="14">
    <source>
        <dbReference type="Proteomes" id="UP000638848"/>
    </source>
</evidence>
<evidence type="ECO:0000256" key="2">
    <source>
        <dbReference type="ARBA" id="ARBA00009765"/>
    </source>
</evidence>
<gene>
    <name evidence="13" type="primary">corA</name>
    <name evidence="13" type="ORF">GCM10011374_11920</name>
</gene>
<name>A0A917GL79_9MICC</name>
<dbReference type="EMBL" id="BMEQ01000004">
    <property type="protein sequence ID" value="GGG50907.1"/>
    <property type="molecule type" value="Genomic_DNA"/>
</dbReference>
<evidence type="ECO:0000256" key="7">
    <source>
        <dbReference type="ARBA" id="ARBA00022989"/>
    </source>
</evidence>
<comment type="function">
    <text evidence="11">Mediates influx of magnesium ions. Alternates between open and closed states. Activated by low cytoplasmic Mg(2+) levels. Inactive when cytoplasmic Mg(2+) levels are high.</text>
</comment>
<comment type="subcellular location">
    <subcellularLocation>
        <location evidence="1">Cell membrane</location>
        <topology evidence="1">Multi-pass membrane protein</topology>
    </subcellularLocation>
</comment>
<keyword evidence="5 12" id="KW-0812">Transmembrane</keyword>
<evidence type="ECO:0000256" key="5">
    <source>
        <dbReference type="ARBA" id="ARBA00022692"/>
    </source>
</evidence>
<proteinExistence type="inferred from homology"/>
<dbReference type="GO" id="GO:0050897">
    <property type="term" value="F:cobalt ion binding"/>
    <property type="evidence" value="ECO:0007669"/>
    <property type="project" value="TreeGrafter"/>
</dbReference>
<dbReference type="PANTHER" id="PTHR46494:SF1">
    <property type="entry name" value="CORA FAMILY METAL ION TRANSPORTER (EUROFUNG)"/>
    <property type="match status" value="1"/>
</dbReference>
<dbReference type="CDD" id="cd12830">
    <property type="entry name" value="MtCorA-like"/>
    <property type="match status" value="1"/>
</dbReference>
<keyword evidence="14" id="KW-1185">Reference proteome</keyword>
<keyword evidence="9 12" id="KW-0472">Membrane</keyword>
<dbReference type="InterPro" id="IPR045861">
    <property type="entry name" value="CorA_cytoplasmic_dom"/>
</dbReference>
<dbReference type="SUPFAM" id="SSF144083">
    <property type="entry name" value="Magnesium transport protein CorA, transmembrane region"/>
    <property type="match status" value="1"/>
</dbReference>
<evidence type="ECO:0000256" key="6">
    <source>
        <dbReference type="ARBA" id="ARBA00022842"/>
    </source>
</evidence>
<protein>
    <submittedName>
        <fullName evidence="13">Magnesium transport protein CorA</fullName>
    </submittedName>
</protein>
<keyword evidence="4" id="KW-1003">Cell membrane</keyword>
<evidence type="ECO:0000256" key="1">
    <source>
        <dbReference type="ARBA" id="ARBA00004651"/>
    </source>
</evidence>
<dbReference type="SUPFAM" id="SSF143865">
    <property type="entry name" value="CorA soluble domain-like"/>
    <property type="match status" value="1"/>
</dbReference>
<evidence type="ECO:0000256" key="4">
    <source>
        <dbReference type="ARBA" id="ARBA00022475"/>
    </source>
</evidence>
<keyword evidence="7 12" id="KW-1133">Transmembrane helix</keyword>
<dbReference type="GO" id="GO:0015095">
    <property type="term" value="F:magnesium ion transmembrane transporter activity"/>
    <property type="evidence" value="ECO:0007669"/>
    <property type="project" value="TreeGrafter"/>
</dbReference>
<dbReference type="Pfam" id="PF01544">
    <property type="entry name" value="CorA"/>
    <property type="match status" value="1"/>
</dbReference>
<comment type="caution">
    <text evidence="13">The sequence shown here is derived from an EMBL/GenBank/DDBJ whole genome shotgun (WGS) entry which is preliminary data.</text>
</comment>
<dbReference type="GO" id="GO:0015087">
    <property type="term" value="F:cobalt ion transmembrane transporter activity"/>
    <property type="evidence" value="ECO:0007669"/>
    <property type="project" value="TreeGrafter"/>
</dbReference>
<organism evidence="13 14">
    <name type="scientific">Kocuria dechangensis</name>
    <dbReference type="NCBI Taxonomy" id="1176249"/>
    <lineage>
        <taxon>Bacteria</taxon>
        <taxon>Bacillati</taxon>
        <taxon>Actinomycetota</taxon>
        <taxon>Actinomycetes</taxon>
        <taxon>Micrococcales</taxon>
        <taxon>Micrococcaceae</taxon>
        <taxon>Kocuria</taxon>
    </lineage>
</organism>
<evidence type="ECO:0000256" key="9">
    <source>
        <dbReference type="ARBA" id="ARBA00023136"/>
    </source>
</evidence>
<keyword evidence="6" id="KW-0460">Magnesium</keyword>
<evidence type="ECO:0000256" key="12">
    <source>
        <dbReference type="SAM" id="Phobius"/>
    </source>
</evidence>
<evidence type="ECO:0000256" key="8">
    <source>
        <dbReference type="ARBA" id="ARBA00023065"/>
    </source>
</evidence>
<dbReference type="GO" id="GO:0000287">
    <property type="term" value="F:magnesium ion binding"/>
    <property type="evidence" value="ECO:0007669"/>
    <property type="project" value="TreeGrafter"/>
</dbReference>
<dbReference type="PANTHER" id="PTHR46494">
    <property type="entry name" value="CORA FAMILY METAL ION TRANSPORTER (EUROFUNG)"/>
    <property type="match status" value="1"/>
</dbReference>
<reference evidence="13" key="1">
    <citation type="journal article" date="2014" name="Int. J. Syst. Evol. Microbiol.">
        <title>Complete genome sequence of Corynebacterium casei LMG S-19264T (=DSM 44701T), isolated from a smear-ripened cheese.</title>
        <authorList>
            <consortium name="US DOE Joint Genome Institute (JGI-PGF)"/>
            <person name="Walter F."/>
            <person name="Albersmeier A."/>
            <person name="Kalinowski J."/>
            <person name="Ruckert C."/>
        </authorList>
    </citation>
    <scope>NUCLEOTIDE SEQUENCE</scope>
    <source>
        <strain evidence="13">CGMCC 1.12187</strain>
    </source>
</reference>
<evidence type="ECO:0000256" key="11">
    <source>
        <dbReference type="ARBA" id="ARBA00045497"/>
    </source>
</evidence>
<evidence type="ECO:0000256" key="3">
    <source>
        <dbReference type="ARBA" id="ARBA00022448"/>
    </source>
</evidence>
<accession>A0A917GL79</accession>
<evidence type="ECO:0000313" key="13">
    <source>
        <dbReference type="EMBL" id="GGG50907.1"/>
    </source>
</evidence>
<feature type="transmembrane region" description="Helical" evidence="12">
    <location>
        <begin position="325"/>
        <end position="345"/>
    </location>
</feature>
<dbReference type="InterPro" id="IPR002523">
    <property type="entry name" value="MgTranspt_CorA/ZnTranspt_ZntB"/>
</dbReference>
<dbReference type="Gene3D" id="3.30.460.20">
    <property type="entry name" value="CorA soluble domain-like"/>
    <property type="match status" value="1"/>
</dbReference>
<dbReference type="InterPro" id="IPR045863">
    <property type="entry name" value="CorA_TM1_TM2"/>
</dbReference>
<dbReference type="GO" id="GO:0005886">
    <property type="term" value="C:plasma membrane"/>
    <property type="evidence" value="ECO:0007669"/>
    <property type="project" value="UniProtKB-SubCell"/>
</dbReference>
<dbReference type="Proteomes" id="UP000638848">
    <property type="component" value="Unassembled WGS sequence"/>
</dbReference>
<keyword evidence="3" id="KW-0813">Transport</keyword>
<reference evidence="13" key="2">
    <citation type="submission" date="2020-09" db="EMBL/GenBank/DDBJ databases">
        <authorList>
            <person name="Sun Q."/>
            <person name="Zhou Y."/>
        </authorList>
    </citation>
    <scope>NUCLEOTIDE SEQUENCE</scope>
    <source>
        <strain evidence="13">CGMCC 1.12187</strain>
    </source>
</reference>
<feature type="transmembrane region" description="Helical" evidence="12">
    <location>
        <begin position="294"/>
        <end position="313"/>
    </location>
</feature>
<comment type="similarity">
    <text evidence="2">Belongs to the CorA metal ion transporter (MIT) (TC 1.A.35) family.</text>
</comment>